<proteinExistence type="predicted"/>
<evidence type="ECO:0000313" key="3">
    <source>
        <dbReference type="Proteomes" id="UP001236014"/>
    </source>
</evidence>
<protein>
    <submittedName>
        <fullName evidence="2">Uncharacterized protein</fullName>
    </submittedName>
</protein>
<keyword evidence="3" id="KW-1185">Reference proteome</keyword>
<sequence>MAAVERPLVVALALHPSAAHPAVQQAVQEVGMSGAGAFPGCAAGAFGGGDVLSLLEGLDVDDRRAGRRVHRDFVRRVFQVDEERPDLLPADDAVPGGQHLRPGGH</sequence>
<dbReference type="AlphaFoldDB" id="A0A9Y2IB22"/>
<dbReference type="KEGG" id="acab:QRX50_34905"/>
<evidence type="ECO:0000313" key="2">
    <source>
        <dbReference type="EMBL" id="WIX76619.1"/>
    </source>
</evidence>
<name>A0A9Y2IB22_9PSEU</name>
<accession>A0A9Y2IB22</accession>
<organism evidence="2 3">
    <name type="scientific">Amycolatopsis carbonis</name>
    <dbReference type="NCBI Taxonomy" id="715471"/>
    <lineage>
        <taxon>Bacteria</taxon>
        <taxon>Bacillati</taxon>
        <taxon>Actinomycetota</taxon>
        <taxon>Actinomycetes</taxon>
        <taxon>Pseudonocardiales</taxon>
        <taxon>Pseudonocardiaceae</taxon>
        <taxon>Amycolatopsis</taxon>
    </lineage>
</organism>
<dbReference type="Proteomes" id="UP001236014">
    <property type="component" value="Chromosome"/>
</dbReference>
<evidence type="ECO:0000256" key="1">
    <source>
        <dbReference type="SAM" id="MobiDB-lite"/>
    </source>
</evidence>
<dbReference type="RefSeq" id="WP_285967367.1">
    <property type="nucleotide sequence ID" value="NZ_CP127294.1"/>
</dbReference>
<dbReference type="EMBL" id="CP127294">
    <property type="protein sequence ID" value="WIX76619.1"/>
    <property type="molecule type" value="Genomic_DNA"/>
</dbReference>
<reference evidence="2 3" key="1">
    <citation type="submission" date="2023-06" db="EMBL/GenBank/DDBJ databases">
        <authorList>
            <person name="Oyuntsetseg B."/>
            <person name="Kim S.B."/>
        </authorList>
    </citation>
    <scope>NUCLEOTIDE SEQUENCE [LARGE SCALE GENOMIC DNA]</scope>
    <source>
        <strain evidence="2 3">2-15</strain>
    </source>
</reference>
<gene>
    <name evidence="2" type="ORF">QRX50_34905</name>
</gene>
<feature type="region of interest" description="Disordered" evidence="1">
    <location>
        <begin position="85"/>
        <end position="105"/>
    </location>
</feature>